<reference evidence="1" key="1">
    <citation type="journal article" date="2014" name="Int. J. Syst. Evol. Microbiol.">
        <title>Complete genome sequence of Corynebacterium casei LMG S-19264T (=DSM 44701T), isolated from a smear-ripened cheese.</title>
        <authorList>
            <consortium name="US DOE Joint Genome Institute (JGI-PGF)"/>
            <person name="Walter F."/>
            <person name="Albersmeier A."/>
            <person name="Kalinowski J."/>
            <person name="Ruckert C."/>
        </authorList>
    </citation>
    <scope>NUCLEOTIDE SEQUENCE</scope>
    <source>
        <strain evidence="1">KCTC 23224</strain>
    </source>
</reference>
<reference evidence="1" key="2">
    <citation type="submission" date="2020-09" db="EMBL/GenBank/DDBJ databases">
        <authorList>
            <person name="Sun Q."/>
            <person name="Kim S."/>
        </authorList>
    </citation>
    <scope>NUCLEOTIDE SEQUENCE</scope>
    <source>
        <strain evidence="1">KCTC 23224</strain>
    </source>
</reference>
<keyword evidence="2" id="KW-1185">Reference proteome</keyword>
<name>A0A8J3D115_9BACT</name>
<sequence length="104" mass="11622">MSFMVLTSCAGLIKQVETTAPKYFDFVYNDTPGIAKCSDGKLRALIEQNTNGVWLVEGVKKDKGYWVAAPILKIKDTTLSPEEENADRIYLPPGSFKVHKLEKN</sequence>
<comment type="caution">
    <text evidence="1">The sequence shown here is derived from an EMBL/GenBank/DDBJ whole genome shotgun (WGS) entry which is preliminary data.</text>
</comment>
<accession>A0A8J3D115</accession>
<protein>
    <submittedName>
        <fullName evidence="1">Uncharacterized protein</fullName>
    </submittedName>
</protein>
<dbReference type="EMBL" id="BMYF01000017">
    <property type="protein sequence ID" value="GHB44311.1"/>
    <property type="molecule type" value="Genomic_DNA"/>
</dbReference>
<gene>
    <name evidence="1" type="ORF">GCM10008106_26680</name>
</gene>
<evidence type="ECO:0000313" key="2">
    <source>
        <dbReference type="Proteomes" id="UP000642809"/>
    </source>
</evidence>
<dbReference type="AlphaFoldDB" id="A0A8J3D115"/>
<dbReference type="Proteomes" id="UP000642809">
    <property type="component" value="Unassembled WGS sequence"/>
</dbReference>
<evidence type="ECO:0000313" key="1">
    <source>
        <dbReference type="EMBL" id="GHB44311.1"/>
    </source>
</evidence>
<organism evidence="1 2">
    <name type="scientific">Mongoliitalea lutea</name>
    <dbReference type="NCBI Taxonomy" id="849756"/>
    <lineage>
        <taxon>Bacteria</taxon>
        <taxon>Pseudomonadati</taxon>
        <taxon>Bacteroidota</taxon>
        <taxon>Cytophagia</taxon>
        <taxon>Cytophagales</taxon>
        <taxon>Cyclobacteriaceae</taxon>
        <taxon>Mongoliitalea</taxon>
    </lineage>
</organism>
<proteinExistence type="predicted"/>